<dbReference type="Gene3D" id="3.90.70.10">
    <property type="entry name" value="Cysteine proteinases"/>
    <property type="match status" value="1"/>
</dbReference>
<dbReference type="SMART" id="SM00259">
    <property type="entry name" value="ZnF_A20"/>
    <property type="match status" value="1"/>
</dbReference>
<dbReference type="InterPro" id="IPR015943">
    <property type="entry name" value="WD40/YVTN_repeat-like_dom_sf"/>
</dbReference>
<dbReference type="SUPFAM" id="SSF50978">
    <property type="entry name" value="WD40 repeat-like"/>
    <property type="match status" value="1"/>
</dbReference>
<keyword evidence="5 7" id="KW-0863">Zinc-finger</keyword>
<accession>A9V5A2</accession>
<dbReference type="InterPro" id="IPR002653">
    <property type="entry name" value="Znf_A20"/>
</dbReference>
<dbReference type="eggNOG" id="KOG1517">
    <property type="taxonomic scope" value="Eukaryota"/>
</dbReference>
<dbReference type="InterPro" id="IPR028889">
    <property type="entry name" value="USP"/>
</dbReference>
<evidence type="ECO:0000256" key="4">
    <source>
        <dbReference type="ARBA" id="ARBA00022737"/>
    </source>
</evidence>
<dbReference type="SMART" id="SM01302">
    <property type="entry name" value="Raptor_N"/>
    <property type="match status" value="1"/>
</dbReference>
<feature type="region of interest" description="Disordered" evidence="8">
    <location>
        <begin position="1323"/>
        <end position="1351"/>
    </location>
</feature>
<keyword evidence="13" id="KW-1185">Reference proteome</keyword>
<evidence type="ECO:0000256" key="8">
    <source>
        <dbReference type="SAM" id="MobiDB-lite"/>
    </source>
</evidence>
<dbReference type="PROSITE" id="PS51036">
    <property type="entry name" value="ZF_A20"/>
    <property type="match status" value="1"/>
</dbReference>
<dbReference type="Pfam" id="PF01753">
    <property type="entry name" value="zf-MYND"/>
    <property type="match status" value="1"/>
</dbReference>
<evidence type="ECO:0000256" key="6">
    <source>
        <dbReference type="ARBA" id="ARBA00022833"/>
    </source>
</evidence>
<dbReference type="PROSITE" id="PS50235">
    <property type="entry name" value="USP_3"/>
    <property type="match status" value="1"/>
</dbReference>
<dbReference type="Pfam" id="PF01754">
    <property type="entry name" value="zf-A20"/>
    <property type="match status" value="1"/>
</dbReference>
<dbReference type="InterPro" id="IPR004083">
    <property type="entry name" value="Raptor"/>
</dbReference>
<dbReference type="FunCoup" id="A9V5A2">
    <property type="interactions" value="1342"/>
</dbReference>
<dbReference type="PRINTS" id="PR01547">
    <property type="entry name" value="YEAST176DUF"/>
</dbReference>
<dbReference type="eggNOG" id="KOG1865">
    <property type="taxonomic scope" value="Eukaryota"/>
</dbReference>
<dbReference type="InterPro" id="IPR011989">
    <property type="entry name" value="ARM-like"/>
</dbReference>
<dbReference type="STRING" id="81824.A9V5A2"/>
<dbReference type="SUPFAM" id="SSF144232">
    <property type="entry name" value="HIT/MYND zinc finger-like"/>
    <property type="match status" value="1"/>
</dbReference>
<evidence type="ECO:0000313" key="12">
    <source>
        <dbReference type="EMBL" id="EDQ87341.1"/>
    </source>
</evidence>
<dbReference type="RefSeq" id="XP_001747954.1">
    <property type="nucleotide sequence ID" value="XM_001747902.1"/>
</dbReference>
<dbReference type="GeneID" id="5893178"/>
<dbReference type="Pfam" id="PF00400">
    <property type="entry name" value="WD40"/>
    <property type="match status" value="1"/>
</dbReference>
<dbReference type="Pfam" id="PF14538">
    <property type="entry name" value="Raptor_N"/>
    <property type="match status" value="1"/>
</dbReference>
<dbReference type="GO" id="GO:0009267">
    <property type="term" value="P:cellular response to starvation"/>
    <property type="evidence" value="ECO:0000318"/>
    <property type="project" value="GO_Central"/>
</dbReference>
<dbReference type="Gene3D" id="2.130.10.10">
    <property type="entry name" value="YVTN repeat-like/Quinoprotein amine dehydrogenase"/>
    <property type="match status" value="2"/>
</dbReference>
<dbReference type="GO" id="GO:0010506">
    <property type="term" value="P:regulation of autophagy"/>
    <property type="evidence" value="ECO:0000318"/>
    <property type="project" value="GO_Central"/>
</dbReference>
<dbReference type="EMBL" id="CH991560">
    <property type="protein sequence ID" value="EDQ87341.1"/>
    <property type="molecule type" value="Genomic_DNA"/>
</dbReference>
<dbReference type="GO" id="GO:0038202">
    <property type="term" value="P:TORC1 signaling"/>
    <property type="evidence" value="ECO:0000318"/>
    <property type="project" value="GO_Central"/>
</dbReference>
<evidence type="ECO:0000259" key="10">
    <source>
        <dbReference type="PROSITE" id="PS50865"/>
    </source>
</evidence>
<dbReference type="GO" id="GO:0016579">
    <property type="term" value="P:protein deubiquitination"/>
    <property type="evidence" value="ECO:0007669"/>
    <property type="project" value="InterPro"/>
</dbReference>
<dbReference type="PROSITE" id="PS50865">
    <property type="entry name" value="ZF_MYND_2"/>
    <property type="match status" value="1"/>
</dbReference>
<organism evidence="12 13">
    <name type="scientific">Monosiga brevicollis</name>
    <name type="common">Choanoflagellate</name>
    <dbReference type="NCBI Taxonomy" id="81824"/>
    <lineage>
        <taxon>Eukaryota</taxon>
        <taxon>Choanoflagellata</taxon>
        <taxon>Craspedida</taxon>
        <taxon>Salpingoecidae</taxon>
        <taxon>Monosiga</taxon>
    </lineage>
</organism>
<dbReference type="SUPFAM" id="SSF57716">
    <property type="entry name" value="Glucocorticoid receptor-like (DNA-binding domain)"/>
    <property type="match status" value="1"/>
</dbReference>
<dbReference type="InterPro" id="IPR002893">
    <property type="entry name" value="Znf_MYND"/>
</dbReference>
<evidence type="ECO:0000256" key="1">
    <source>
        <dbReference type="ARBA" id="ARBA00009257"/>
    </source>
</evidence>
<dbReference type="InParanoid" id="A9V5A2"/>
<feature type="compositionally biased region" description="Basic and acidic residues" evidence="8">
    <location>
        <begin position="1323"/>
        <end position="1334"/>
    </location>
</feature>
<feature type="region of interest" description="Disordered" evidence="8">
    <location>
        <begin position="1"/>
        <end position="39"/>
    </location>
</feature>
<dbReference type="Pfam" id="PF00443">
    <property type="entry name" value="UCH"/>
    <property type="match status" value="1"/>
</dbReference>
<dbReference type="OMA" id="HNYDKAR"/>
<dbReference type="Pfam" id="PF02810">
    <property type="entry name" value="SEC-C"/>
    <property type="match status" value="1"/>
</dbReference>
<dbReference type="PANTHER" id="PTHR12848:SF16">
    <property type="entry name" value="REGULATORY-ASSOCIATED PROTEIN OF MTOR"/>
    <property type="match status" value="1"/>
</dbReference>
<dbReference type="Gene3D" id="1.25.10.10">
    <property type="entry name" value="Leucine-rich Repeat Variant"/>
    <property type="match status" value="1"/>
</dbReference>
<evidence type="ECO:0000259" key="9">
    <source>
        <dbReference type="PROSITE" id="PS50235"/>
    </source>
</evidence>
<dbReference type="Gene3D" id="6.10.140.2220">
    <property type="match status" value="1"/>
</dbReference>
<feature type="domain" description="A20-type" evidence="11">
    <location>
        <begin position="520"/>
        <end position="554"/>
    </location>
</feature>
<dbReference type="SUPFAM" id="SSF48371">
    <property type="entry name" value="ARM repeat"/>
    <property type="match status" value="1"/>
</dbReference>
<name>A9V5A2_MONBE</name>
<comment type="similarity">
    <text evidence="1">Belongs to the WD repeat RAPTOR family.</text>
</comment>
<proteinExistence type="inferred from homology"/>
<feature type="domain" description="MYND-type" evidence="10">
    <location>
        <begin position="98"/>
        <end position="125"/>
    </location>
</feature>
<dbReference type="SUPFAM" id="SSF103642">
    <property type="entry name" value="Sec-C motif"/>
    <property type="match status" value="1"/>
</dbReference>
<dbReference type="InterPro" id="IPR038765">
    <property type="entry name" value="Papain-like_cys_pep_sf"/>
</dbReference>
<dbReference type="InterPro" id="IPR029347">
    <property type="entry name" value="Raptor_N"/>
</dbReference>
<dbReference type="PANTHER" id="PTHR12848">
    <property type="entry name" value="REGULATORY-ASSOCIATED PROTEIN OF MTOR"/>
    <property type="match status" value="1"/>
</dbReference>
<dbReference type="Proteomes" id="UP000001357">
    <property type="component" value="Unassembled WGS sequence"/>
</dbReference>
<gene>
    <name evidence="12" type="ORF">MONBRDRAFT_27441</name>
</gene>
<dbReference type="Gene3D" id="3.10.450.50">
    <property type="match status" value="1"/>
</dbReference>
<keyword evidence="4" id="KW-0677">Repeat</keyword>
<dbReference type="GO" id="GO:0004843">
    <property type="term" value="F:cysteine-type deubiquitinase activity"/>
    <property type="evidence" value="ECO:0007669"/>
    <property type="project" value="InterPro"/>
</dbReference>
<dbReference type="GO" id="GO:0031931">
    <property type="term" value="C:TORC1 complex"/>
    <property type="evidence" value="ECO:0000318"/>
    <property type="project" value="GO_Central"/>
</dbReference>
<reference evidence="12 13" key="1">
    <citation type="journal article" date="2008" name="Nature">
        <title>The genome of the choanoflagellate Monosiga brevicollis and the origin of metazoans.</title>
        <authorList>
            <consortium name="JGI Sequencing"/>
            <person name="King N."/>
            <person name="Westbrook M.J."/>
            <person name="Young S.L."/>
            <person name="Kuo A."/>
            <person name="Abedin M."/>
            <person name="Chapman J."/>
            <person name="Fairclough S."/>
            <person name="Hellsten U."/>
            <person name="Isogai Y."/>
            <person name="Letunic I."/>
            <person name="Marr M."/>
            <person name="Pincus D."/>
            <person name="Putnam N."/>
            <person name="Rokas A."/>
            <person name="Wright K.J."/>
            <person name="Zuzow R."/>
            <person name="Dirks W."/>
            <person name="Good M."/>
            <person name="Goodstein D."/>
            <person name="Lemons D."/>
            <person name="Li W."/>
            <person name="Lyons J.B."/>
            <person name="Morris A."/>
            <person name="Nichols S."/>
            <person name="Richter D.J."/>
            <person name="Salamov A."/>
            <person name="Bork P."/>
            <person name="Lim W.A."/>
            <person name="Manning G."/>
            <person name="Miller W.T."/>
            <person name="McGinnis W."/>
            <person name="Shapiro H."/>
            <person name="Tjian R."/>
            <person name="Grigoriev I.V."/>
            <person name="Rokhsar D."/>
        </authorList>
    </citation>
    <scope>NUCLEOTIDE SEQUENCE [LARGE SCALE GENOMIC DNA]</scope>
    <source>
        <strain evidence="13">MX1 / ATCC 50154</strain>
    </source>
</reference>
<dbReference type="InterPro" id="IPR004027">
    <property type="entry name" value="SEC_C_motif"/>
</dbReference>
<feature type="domain" description="USP" evidence="9">
    <location>
        <begin position="178"/>
        <end position="504"/>
    </location>
</feature>
<evidence type="ECO:0000256" key="7">
    <source>
        <dbReference type="PROSITE-ProRule" id="PRU00134"/>
    </source>
</evidence>
<dbReference type="SMART" id="SM00320">
    <property type="entry name" value="WD40"/>
    <property type="match status" value="7"/>
</dbReference>
<dbReference type="GO" id="GO:0005737">
    <property type="term" value="C:cytoplasm"/>
    <property type="evidence" value="ECO:0000318"/>
    <property type="project" value="GO_Central"/>
</dbReference>
<dbReference type="InterPro" id="IPR001680">
    <property type="entry name" value="WD40_rpt"/>
</dbReference>
<evidence type="ECO:0000256" key="2">
    <source>
        <dbReference type="ARBA" id="ARBA00022574"/>
    </source>
</evidence>
<dbReference type="FunFam" id="6.10.140.2220:FF:000033">
    <property type="entry name" value="Predicted protein"/>
    <property type="match status" value="1"/>
</dbReference>
<evidence type="ECO:0000256" key="3">
    <source>
        <dbReference type="ARBA" id="ARBA00022723"/>
    </source>
</evidence>
<dbReference type="GO" id="GO:0003677">
    <property type="term" value="F:DNA binding"/>
    <property type="evidence" value="ECO:0007669"/>
    <property type="project" value="InterPro"/>
</dbReference>
<dbReference type="InterPro" id="IPR036322">
    <property type="entry name" value="WD40_repeat_dom_sf"/>
</dbReference>
<sequence>MGGQSAAGVWCGRGKSKQFQKDREKGSGGGDGEGDADFKAPREGCAGLGGVRTATLVQAGLWMYLSSGEMERKRIAQHNHQAAHRQYDAPHDKRAKDRCSKCRERWYCSAACQIKDWKLGHRFNCNKVVQHSPIEQRLPRPAMYVCLDPPTTLCHDMSSIGQNDVVAQHWAAGTQEQNGLVNIKNTCYINSVVQVLASLPAFLEAIYAMYAKSSKGIDEMPLTVALLSTLAGIVDRRDLENVPRLFNLGESGSPVQPAMVNALAPIPLLQAVMTKQSTMVFGQQEDAHELFQMLMHAIIDELAPDGLPKAIQETTSVHQLFRSIITSQLTCPSCGYSSSSFESHLDLQLEIEEYTDTLEEMLEAFTCPEQLDKSNKYRCAGCDQLVRAHKQLSLYEAPNVLAIQLKRFRAGAHGRIDRFIQYPHQLNLKNYMTPGHHDDGKMEYELCGIIIHLTVGNLTTFGHYVSVVKQGSGDWLLCNDTYTSVLAKEDIEKTTPYMLFYKRREFRPLPTDVDPAAAQEKEKGKCKSGCGFFGAAEYGGHCSKCFKALSPVEQDACKQAAVVDAAQPNEPAAVSSRKVGRNEKCPCNSGRKYKACHGKQFYVESNPNEAQLAPAAPTHRNKDKQPKSKTLTLGLILCLNIGVTPPDVVRTHPCAKLEAWIDPEEKPKAIELISQRLTSQYLRWQPKAKFRQAPDPTLDEVKRLCLALRRRAKDECVLLHFNGHGVPRPTANGELWLFNKDYTQYLPASIYDIQSWVGAPTIFVYDCSGAGILVEKFNYFAQRRKKDIHRQPSVANAEQMQDCLQLAACRADESLPTSPDYPADLFTACLTTPVEMALRWVFTTKQQRLLPHVTLDMLDDLPGQLSDRTTMRGSLNWIFTAVTDTIAWEVLPISVFQRIFRNDLLAAALFRNFLLAVRIMRDVNCTPVSEPPLPQTHDHPMWEAWDCAVDFCLAQLPAVVHGEQEFQEAPFFNDQMTAFSVWLDLVESSDAEVPKAPEQLPILLQVLLSQPHRLRALELLNRFMSLAPWAVEQTLAVGIFPYVFKLLSSLAVDLQEVLVSIWARILVVDRSRKQDLLKPPGSVVRRSSGRGSDKAFMYFVNILKDAAQPPALLAAAAFILVIFLEDHPEAQDICLRADLIAVAAQLLDPAVTTSSTLRKWVALLLGKLFNGHEMAQREARSKVLVVLRLTELLHDSSPQTRAATVYALGHLICGGEDDVDMNVSTIGSALISIQDDGSHVVRMELAASLSPLVVLYTAQLIDAASALKRADSLAMRLPSDEPFILVLKSLLLLATDPFPAVAETACTLLAHLGIRATRKPMKLREKPMPSRPRDIASSPATPTLPGSPGFGAMSLDGLTASSLGPHSPMSLASSYVSLLPSARAQMHQPVRDDLRDLVELLATTAQQLEEQEQGMDRDPREALSSICLQLRRITEAAPSIVRQLQGLADAGQPGTNVGLRLAHTNFARTAIDSFCLWQHNKDSDAYAKAEDLDWRRERSHDAQERAGALVEAPERLVKPVDAMFHKLCTESFDMLAFHPHDTLVAAANKESGNVHVYDMTNAQPPVMFSSKATKHGAISSIKVINPDLDSLLLTGYADGTVRLWRDWSTPNPGLHSAWRAVSKMRESSDGVGAGLVLEWDQSSGQLIATGDINYLQIWDARSEMRTRKLSSNIDSCITSLCIDRDDPQRLLAGYGNGLIRLFDLRHSDDRAVVQQYSVHQDYIVSVHSAKESERMMSGSRSGQILWWDYRYPGQPIRTMTAHRTRGDVVLQCLDTHDYAPIFATANSLQQFKIFNKQGQLLHHHKHYTNFLGEAIGPITALKFHPYEAKLGVSSLEKLLTVYSAPC</sequence>
<keyword evidence="6" id="KW-0862">Zinc</keyword>
<dbReference type="InterPro" id="IPR001394">
    <property type="entry name" value="Peptidase_C19_UCH"/>
</dbReference>
<dbReference type="SUPFAM" id="SSF54001">
    <property type="entry name" value="Cysteine proteinases"/>
    <property type="match status" value="1"/>
</dbReference>
<dbReference type="InterPro" id="IPR016024">
    <property type="entry name" value="ARM-type_fold"/>
</dbReference>
<dbReference type="KEGG" id="mbr:MONBRDRAFT_27441"/>
<dbReference type="GO" id="GO:0030307">
    <property type="term" value="P:positive regulation of cell growth"/>
    <property type="evidence" value="ECO:0000318"/>
    <property type="project" value="GO_Central"/>
</dbReference>
<dbReference type="GO" id="GO:0008270">
    <property type="term" value="F:zinc ion binding"/>
    <property type="evidence" value="ECO:0007669"/>
    <property type="project" value="UniProtKB-KW"/>
</dbReference>
<evidence type="ECO:0000259" key="11">
    <source>
        <dbReference type="PROSITE" id="PS51036"/>
    </source>
</evidence>
<evidence type="ECO:0000256" key="5">
    <source>
        <dbReference type="ARBA" id="ARBA00022771"/>
    </source>
</evidence>
<dbReference type="GO" id="GO:0071230">
    <property type="term" value="P:cellular response to amino acid stimulus"/>
    <property type="evidence" value="ECO:0000318"/>
    <property type="project" value="GO_Central"/>
</dbReference>
<keyword evidence="3" id="KW-0479">Metal-binding</keyword>
<evidence type="ECO:0000313" key="13">
    <source>
        <dbReference type="Proteomes" id="UP000001357"/>
    </source>
</evidence>
<dbReference type="GO" id="GO:0030674">
    <property type="term" value="F:protein-macromolecule adaptor activity"/>
    <property type="evidence" value="ECO:0000318"/>
    <property type="project" value="GO_Central"/>
</dbReference>
<keyword evidence="2" id="KW-0853">WD repeat</keyword>
<protein>
    <submittedName>
        <fullName evidence="12">Uncharacterized protein</fullName>
    </submittedName>
</protein>